<gene>
    <name evidence="3" type="ORF">RG963_04290</name>
</gene>
<keyword evidence="2" id="KW-1133">Transmembrane helix</keyword>
<protein>
    <recommendedName>
        <fullName evidence="5">S-layer family duplication domain-containing protein</fullName>
    </recommendedName>
</protein>
<organism evidence="3 4">
    <name type="scientific">Methanosarcina baikalica</name>
    <dbReference type="NCBI Taxonomy" id="3073890"/>
    <lineage>
        <taxon>Archaea</taxon>
        <taxon>Methanobacteriati</taxon>
        <taxon>Methanobacteriota</taxon>
        <taxon>Stenosarchaea group</taxon>
        <taxon>Methanomicrobia</taxon>
        <taxon>Methanosarcinales</taxon>
        <taxon>Methanosarcinaceae</taxon>
        <taxon>Methanosarcina</taxon>
    </lineage>
</organism>
<keyword evidence="2" id="KW-0812">Transmembrane</keyword>
<evidence type="ECO:0000313" key="3">
    <source>
        <dbReference type="EMBL" id="MDR7665019.1"/>
    </source>
</evidence>
<sequence>MLKFFFWLPVFLCLIAFPVTAATNNWELIPENPVVGDIIEIKGTDFTGETAEVQVTFEKDIPVSDGRYEYLLEGVTIPDFNNRFTVKATGADDLNLRVKMLLWVTKTGEAKDGATTVSQSNVPPGTYKIKIDGKASTSSVKIKITGLQQVEVNSDGSFSYEYDSQSIPAGNFEVKVGGVEKQIKLQPGESLPSEIVPSSEQKTDPEKEETKTNETKTNETKINGTETGEVKKEDLQGWKASYMPIAGILAGIVVFRFYLRTRKY</sequence>
<feature type="transmembrane region" description="Helical" evidence="2">
    <location>
        <begin position="241"/>
        <end position="259"/>
    </location>
</feature>
<evidence type="ECO:0008006" key="5">
    <source>
        <dbReference type="Google" id="ProtNLM"/>
    </source>
</evidence>
<evidence type="ECO:0000313" key="4">
    <source>
        <dbReference type="Proteomes" id="UP001246244"/>
    </source>
</evidence>
<comment type="caution">
    <text evidence="3">The sequence shown here is derived from an EMBL/GenBank/DDBJ whole genome shotgun (WGS) entry which is preliminary data.</text>
</comment>
<reference evidence="4" key="1">
    <citation type="submission" date="2023-07" db="EMBL/GenBank/DDBJ databases">
        <title>Whole-genome sequencing of a new Methanosarcina sp. Z-7115.</title>
        <authorList>
            <person name="Zhilina T.N."/>
            <person name="Merkel A.Y."/>
        </authorList>
    </citation>
    <scope>NUCLEOTIDE SEQUENCE [LARGE SCALE GENOMIC DNA]</scope>
    <source>
        <strain evidence="4">Z-7115</strain>
    </source>
</reference>
<dbReference type="RefSeq" id="WP_310575045.1">
    <property type="nucleotide sequence ID" value="NZ_JAVKPK010000012.1"/>
</dbReference>
<accession>A0ABU2CZ70</accession>
<feature type="region of interest" description="Disordered" evidence="1">
    <location>
        <begin position="187"/>
        <end position="230"/>
    </location>
</feature>
<dbReference type="Proteomes" id="UP001246244">
    <property type="component" value="Unassembled WGS sequence"/>
</dbReference>
<evidence type="ECO:0000256" key="2">
    <source>
        <dbReference type="SAM" id="Phobius"/>
    </source>
</evidence>
<evidence type="ECO:0000256" key="1">
    <source>
        <dbReference type="SAM" id="MobiDB-lite"/>
    </source>
</evidence>
<keyword evidence="4" id="KW-1185">Reference proteome</keyword>
<keyword evidence="2" id="KW-0472">Membrane</keyword>
<feature type="compositionally biased region" description="Basic and acidic residues" evidence="1">
    <location>
        <begin position="201"/>
        <end position="219"/>
    </location>
</feature>
<proteinExistence type="predicted"/>
<name>A0ABU2CZ70_9EURY</name>
<dbReference type="EMBL" id="JAVKPK010000012">
    <property type="protein sequence ID" value="MDR7665019.1"/>
    <property type="molecule type" value="Genomic_DNA"/>
</dbReference>